<organism evidence="1 2">
    <name type="scientific">Dovyalis caffra</name>
    <dbReference type="NCBI Taxonomy" id="77055"/>
    <lineage>
        <taxon>Eukaryota</taxon>
        <taxon>Viridiplantae</taxon>
        <taxon>Streptophyta</taxon>
        <taxon>Embryophyta</taxon>
        <taxon>Tracheophyta</taxon>
        <taxon>Spermatophyta</taxon>
        <taxon>Magnoliopsida</taxon>
        <taxon>eudicotyledons</taxon>
        <taxon>Gunneridae</taxon>
        <taxon>Pentapetalae</taxon>
        <taxon>rosids</taxon>
        <taxon>fabids</taxon>
        <taxon>Malpighiales</taxon>
        <taxon>Salicaceae</taxon>
        <taxon>Flacourtieae</taxon>
        <taxon>Dovyalis</taxon>
    </lineage>
</organism>
<evidence type="ECO:0000313" key="2">
    <source>
        <dbReference type="Proteomes" id="UP001314170"/>
    </source>
</evidence>
<evidence type="ECO:0000313" key="1">
    <source>
        <dbReference type="EMBL" id="CAK7345160.1"/>
    </source>
</evidence>
<protein>
    <recommendedName>
        <fullName evidence="3">Ribosomal protein L20</fullName>
    </recommendedName>
</protein>
<accession>A0AAV1S4J2</accession>
<sequence>MSDGSIIRKRVNRMRLQLFKCIDLNIPIIASHSRRGKNYLSHSQSRAFGLQSNKAANHYPLIWGRGRVSKIFERYRRVN</sequence>
<dbReference type="Proteomes" id="UP001314170">
    <property type="component" value="Unassembled WGS sequence"/>
</dbReference>
<comment type="caution">
    <text evidence="1">The sequence shown here is derived from an EMBL/GenBank/DDBJ whole genome shotgun (WGS) entry which is preliminary data.</text>
</comment>
<dbReference type="EMBL" id="CAWUPB010001166">
    <property type="protein sequence ID" value="CAK7345160.1"/>
    <property type="molecule type" value="Genomic_DNA"/>
</dbReference>
<proteinExistence type="predicted"/>
<name>A0AAV1S4J2_9ROSI</name>
<gene>
    <name evidence="1" type="ORF">DCAF_LOCUS18124</name>
</gene>
<reference evidence="1 2" key="1">
    <citation type="submission" date="2024-01" db="EMBL/GenBank/DDBJ databases">
        <authorList>
            <person name="Waweru B."/>
        </authorList>
    </citation>
    <scope>NUCLEOTIDE SEQUENCE [LARGE SCALE GENOMIC DNA]</scope>
</reference>
<evidence type="ECO:0008006" key="3">
    <source>
        <dbReference type="Google" id="ProtNLM"/>
    </source>
</evidence>
<keyword evidence="2" id="KW-1185">Reference proteome</keyword>
<dbReference type="AlphaFoldDB" id="A0AAV1S4J2"/>